<evidence type="ECO:0000256" key="2">
    <source>
        <dbReference type="SAM" id="SignalP"/>
    </source>
</evidence>
<dbReference type="Proteomes" id="UP001578633">
    <property type="component" value="Chromosome 4"/>
</dbReference>
<feature type="signal peptide" evidence="2">
    <location>
        <begin position="1"/>
        <end position="18"/>
    </location>
</feature>
<dbReference type="RefSeq" id="XP_069307426.1">
    <property type="nucleotide sequence ID" value="XM_069451580.1"/>
</dbReference>
<proteinExistence type="predicted"/>
<dbReference type="CDD" id="cd00118">
    <property type="entry name" value="LysM"/>
    <property type="match status" value="1"/>
</dbReference>
<gene>
    <name evidence="4" type="ORF">ACET3X_005382</name>
</gene>
<feature type="region of interest" description="Disordered" evidence="1">
    <location>
        <begin position="92"/>
        <end position="117"/>
    </location>
</feature>
<feature type="domain" description="LysM" evidence="3">
    <location>
        <begin position="37"/>
        <end position="82"/>
    </location>
</feature>
<dbReference type="InterPro" id="IPR036779">
    <property type="entry name" value="LysM_dom_sf"/>
</dbReference>
<dbReference type="Gene3D" id="3.10.350.10">
    <property type="entry name" value="LysM domain"/>
    <property type="match status" value="1"/>
</dbReference>
<reference evidence="4 5" key="1">
    <citation type="submission" date="2024-09" db="EMBL/GenBank/DDBJ databases">
        <title>T2T genomes of carrot and Alternaria dauci and their utility for understanding host-pathogen interaction during carrot leaf blight disease.</title>
        <authorList>
            <person name="Liu W."/>
            <person name="Xu S."/>
            <person name="Ou C."/>
            <person name="Liu X."/>
            <person name="Zhuang F."/>
            <person name="Deng X.W."/>
        </authorList>
    </citation>
    <scope>NUCLEOTIDE SEQUENCE [LARGE SCALE GENOMIC DNA]</scope>
    <source>
        <strain evidence="4 5">A2016</strain>
    </source>
</reference>
<evidence type="ECO:0000313" key="5">
    <source>
        <dbReference type="Proteomes" id="UP001578633"/>
    </source>
</evidence>
<protein>
    <recommendedName>
        <fullName evidence="3">LysM domain-containing protein</fullName>
    </recommendedName>
</protein>
<keyword evidence="5" id="KW-1185">Reference proteome</keyword>
<keyword evidence="2" id="KW-0732">Signal</keyword>
<dbReference type="GeneID" id="96085704"/>
<evidence type="ECO:0000313" key="4">
    <source>
        <dbReference type="EMBL" id="KAL1796842.1"/>
    </source>
</evidence>
<dbReference type="EMBL" id="JBHGVX010000004">
    <property type="protein sequence ID" value="KAL1796842.1"/>
    <property type="molecule type" value="Genomic_DNA"/>
</dbReference>
<feature type="compositionally biased region" description="Low complexity" evidence="1">
    <location>
        <begin position="93"/>
        <end position="117"/>
    </location>
</feature>
<dbReference type="SUPFAM" id="SSF54106">
    <property type="entry name" value="LysM domain"/>
    <property type="match status" value="1"/>
</dbReference>
<name>A0ABR3UKS9_9PLEO</name>
<sequence length="186" mass="20518">MLAAFTFHLALIPLLVRAYETEAPTTASPDTISDCTWWHVATETDTCATISEYWGITEAQLKTYNPILADGCNLTLGNSYCIEQNWGIPPTPSATSSSVTSAIQTPTSTPTTAPTPATPLEVCEAEAGGYKRYCSRCLFRCENETKYMDQCFYSTFMVINSWDSQCWQHGGSDCANRAVDEYCPNK</sequence>
<organism evidence="4 5">
    <name type="scientific">Alternaria dauci</name>
    <dbReference type="NCBI Taxonomy" id="48095"/>
    <lineage>
        <taxon>Eukaryota</taxon>
        <taxon>Fungi</taxon>
        <taxon>Dikarya</taxon>
        <taxon>Ascomycota</taxon>
        <taxon>Pezizomycotina</taxon>
        <taxon>Dothideomycetes</taxon>
        <taxon>Pleosporomycetidae</taxon>
        <taxon>Pleosporales</taxon>
        <taxon>Pleosporineae</taxon>
        <taxon>Pleosporaceae</taxon>
        <taxon>Alternaria</taxon>
        <taxon>Alternaria sect. Porri</taxon>
    </lineage>
</organism>
<accession>A0ABR3UKS9</accession>
<evidence type="ECO:0000259" key="3">
    <source>
        <dbReference type="PROSITE" id="PS51782"/>
    </source>
</evidence>
<feature type="chain" id="PRO_5045163134" description="LysM domain-containing protein" evidence="2">
    <location>
        <begin position="19"/>
        <end position="186"/>
    </location>
</feature>
<comment type="caution">
    <text evidence="4">The sequence shown here is derived from an EMBL/GenBank/DDBJ whole genome shotgun (WGS) entry which is preliminary data.</text>
</comment>
<dbReference type="PROSITE" id="PS51782">
    <property type="entry name" value="LYSM"/>
    <property type="match status" value="1"/>
</dbReference>
<dbReference type="InterPro" id="IPR018392">
    <property type="entry name" value="LysM"/>
</dbReference>
<evidence type="ECO:0000256" key="1">
    <source>
        <dbReference type="SAM" id="MobiDB-lite"/>
    </source>
</evidence>